<dbReference type="RefSeq" id="WP_382049329.1">
    <property type="nucleotide sequence ID" value="NZ_JBHSKJ010000022.1"/>
</dbReference>
<name>A0ABW0A5I1_9ACTN</name>
<proteinExistence type="predicted"/>
<gene>
    <name evidence="1" type="ORF">ACFPP6_30580</name>
</gene>
<dbReference type="EMBL" id="JBHSKJ010000022">
    <property type="protein sequence ID" value="MFC5149020.1"/>
    <property type="molecule type" value="Genomic_DNA"/>
</dbReference>
<evidence type="ECO:0000313" key="1">
    <source>
        <dbReference type="EMBL" id="MFC5149020.1"/>
    </source>
</evidence>
<protein>
    <recommendedName>
        <fullName evidence="3">Type II toxin-antitoxin system HicA family toxin</fullName>
    </recommendedName>
</protein>
<evidence type="ECO:0000313" key="2">
    <source>
        <dbReference type="Proteomes" id="UP001596222"/>
    </source>
</evidence>
<organism evidence="1 2">
    <name type="scientific">Streptomyces aureoversilis</name>
    <dbReference type="NCBI Taxonomy" id="67277"/>
    <lineage>
        <taxon>Bacteria</taxon>
        <taxon>Bacillati</taxon>
        <taxon>Actinomycetota</taxon>
        <taxon>Actinomycetes</taxon>
        <taxon>Kitasatosporales</taxon>
        <taxon>Streptomycetaceae</taxon>
        <taxon>Streptomyces</taxon>
    </lineage>
</organism>
<keyword evidence="2" id="KW-1185">Reference proteome</keyword>
<evidence type="ECO:0008006" key="3">
    <source>
        <dbReference type="Google" id="ProtNLM"/>
    </source>
</evidence>
<sequence length="64" mass="7284">MANKDVKQLIKKLKEQEFEVTRTKTNHYLVRKNGRIIGGLASTPSNPRTLKNSIADFKRAGFQP</sequence>
<reference evidence="2" key="1">
    <citation type="journal article" date="2019" name="Int. J. Syst. Evol. Microbiol.">
        <title>The Global Catalogue of Microorganisms (GCM) 10K type strain sequencing project: providing services to taxonomists for standard genome sequencing and annotation.</title>
        <authorList>
            <consortium name="The Broad Institute Genomics Platform"/>
            <consortium name="The Broad Institute Genome Sequencing Center for Infectious Disease"/>
            <person name="Wu L."/>
            <person name="Ma J."/>
        </authorList>
    </citation>
    <scope>NUCLEOTIDE SEQUENCE [LARGE SCALE GENOMIC DNA]</scope>
    <source>
        <strain evidence="2">CGMCC 4.1641</strain>
    </source>
</reference>
<dbReference type="Proteomes" id="UP001596222">
    <property type="component" value="Unassembled WGS sequence"/>
</dbReference>
<comment type="caution">
    <text evidence="1">The sequence shown here is derived from an EMBL/GenBank/DDBJ whole genome shotgun (WGS) entry which is preliminary data.</text>
</comment>
<accession>A0ABW0A5I1</accession>